<dbReference type="InterPro" id="IPR013955">
    <property type="entry name" value="Rep_factor-A_C"/>
</dbReference>
<evidence type="ECO:0000313" key="2">
    <source>
        <dbReference type="EMBL" id="MED6139904.1"/>
    </source>
</evidence>
<dbReference type="EMBL" id="JASCZI010062012">
    <property type="protein sequence ID" value="MED6139904.1"/>
    <property type="molecule type" value="Genomic_DNA"/>
</dbReference>
<accession>A0ABU6SUJ4</accession>
<dbReference type="InterPro" id="IPR012340">
    <property type="entry name" value="NA-bd_OB-fold"/>
</dbReference>
<reference evidence="2 3" key="1">
    <citation type="journal article" date="2023" name="Plants (Basel)">
        <title>Bridging the Gap: Combining Genomics and Transcriptomics Approaches to Understand Stylosanthes scabra, an Orphan Legume from the Brazilian Caatinga.</title>
        <authorList>
            <person name="Ferreira-Neto J.R.C."/>
            <person name="da Silva M.D."/>
            <person name="Binneck E."/>
            <person name="de Melo N.F."/>
            <person name="da Silva R.H."/>
            <person name="de Melo A.L.T.M."/>
            <person name="Pandolfi V."/>
            <person name="Bustamante F.O."/>
            <person name="Brasileiro-Vidal A.C."/>
            <person name="Benko-Iseppon A.M."/>
        </authorList>
    </citation>
    <scope>NUCLEOTIDE SEQUENCE [LARGE SCALE GENOMIC DNA]</scope>
    <source>
        <tissue evidence="2">Leaves</tissue>
    </source>
</reference>
<proteinExistence type="predicted"/>
<sequence>MTHMELILQDSKCARVKGRVAKGRADLNNLVISITLFYKKCSLGIAGHPTSSRISHVSSHSAASAAEDVLNAQQACGKCGKKVETTPTGRYECKECHHTDEGPNYKYNVQVLVYDGTACIIILLWNTYVIQLCGKSAADLLKETERTTNVSYVSQKCLKKAIMK</sequence>
<dbReference type="Proteomes" id="UP001341840">
    <property type="component" value="Unassembled WGS sequence"/>
</dbReference>
<comment type="caution">
    <text evidence="2">The sequence shown here is derived from an EMBL/GenBank/DDBJ whole genome shotgun (WGS) entry which is preliminary data.</text>
</comment>
<evidence type="ECO:0000313" key="3">
    <source>
        <dbReference type="Proteomes" id="UP001341840"/>
    </source>
</evidence>
<feature type="domain" description="Replication factor A C-terminal" evidence="1">
    <location>
        <begin position="74"/>
        <end position="149"/>
    </location>
</feature>
<gene>
    <name evidence="2" type="ORF">PIB30_088328</name>
</gene>
<organism evidence="2 3">
    <name type="scientific">Stylosanthes scabra</name>
    <dbReference type="NCBI Taxonomy" id="79078"/>
    <lineage>
        <taxon>Eukaryota</taxon>
        <taxon>Viridiplantae</taxon>
        <taxon>Streptophyta</taxon>
        <taxon>Embryophyta</taxon>
        <taxon>Tracheophyta</taxon>
        <taxon>Spermatophyta</taxon>
        <taxon>Magnoliopsida</taxon>
        <taxon>eudicotyledons</taxon>
        <taxon>Gunneridae</taxon>
        <taxon>Pentapetalae</taxon>
        <taxon>rosids</taxon>
        <taxon>fabids</taxon>
        <taxon>Fabales</taxon>
        <taxon>Fabaceae</taxon>
        <taxon>Papilionoideae</taxon>
        <taxon>50 kb inversion clade</taxon>
        <taxon>dalbergioids sensu lato</taxon>
        <taxon>Dalbergieae</taxon>
        <taxon>Pterocarpus clade</taxon>
        <taxon>Stylosanthes</taxon>
    </lineage>
</organism>
<name>A0ABU6SUJ4_9FABA</name>
<dbReference type="Pfam" id="PF08646">
    <property type="entry name" value="Rep_fac-A_C"/>
    <property type="match status" value="1"/>
</dbReference>
<keyword evidence="3" id="KW-1185">Reference proteome</keyword>
<evidence type="ECO:0000259" key="1">
    <source>
        <dbReference type="Pfam" id="PF08646"/>
    </source>
</evidence>
<protein>
    <recommendedName>
        <fullName evidence="1">Replication factor A C-terminal domain-containing protein</fullName>
    </recommendedName>
</protein>
<dbReference type="Gene3D" id="2.40.50.140">
    <property type="entry name" value="Nucleic acid-binding proteins"/>
    <property type="match status" value="1"/>
</dbReference>
<dbReference type="SUPFAM" id="SSF50249">
    <property type="entry name" value="Nucleic acid-binding proteins"/>
    <property type="match status" value="1"/>
</dbReference>